<dbReference type="Gene3D" id="1.10.260.40">
    <property type="entry name" value="lambda repressor-like DNA-binding domains"/>
    <property type="match status" value="1"/>
</dbReference>
<protein>
    <submittedName>
        <fullName evidence="1">Bacteriophage CII protein</fullName>
    </submittedName>
</protein>
<dbReference type="AlphaFoldDB" id="A0A1X7I5H1"/>
<dbReference type="Pfam" id="PF05269">
    <property type="entry name" value="Phage_CII"/>
    <property type="match status" value="1"/>
</dbReference>
<dbReference type="GO" id="GO:0006355">
    <property type="term" value="P:regulation of DNA-templated transcription"/>
    <property type="evidence" value="ECO:0007669"/>
    <property type="project" value="InterPro"/>
</dbReference>
<dbReference type="STRING" id="1515439.SAMN06265784_101341"/>
<proteinExistence type="predicted"/>
<dbReference type="GO" id="GO:0003677">
    <property type="term" value="F:DNA binding"/>
    <property type="evidence" value="ECO:0007669"/>
    <property type="project" value="InterPro"/>
</dbReference>
<dbReference type="EMBL" id="FXAT01000001">
    <property type="protein sequence ID" value="SMG09702.1"/>
    <property type="molecule type" value="Genomic_DNA"/>
</dbReference>
<sequence>MSTLEVSSDAVESTRILGARIESEILRAVARVTQAHAAECMGMSASTVSRMLEELPKWARLIAALELQLATADSMVVDHTELAALESMAMKYLETRLQQRIVKGGGQ</sequence>
<dbReference type="InterPro" id="IPR007933">
    <property type="entry name" value="Transcrpt_activ_CII"/>
</dbReference>
<evidence type="ECO:0000313" key="2">
    <source>
        <dbReference type="Proteomes" id="UP000193228"/>
    </source>
</evidence>
<gene>
    <name evidence="1" type="ORF">SAMN06265784_101341</name>
</gene>
<dbReference type="SUPFAM" id="SSF47413">
    <property type="entry name" value="lambda repressor-like DNA-binding domains"/>
    <property type="match status" value="1"/>
</dbReference>
<organism evidence="1 2">
    <name type="scientific">Paraburkholderia susongensis</name>
    <dbReference type="NCBI Taxonomy" id="1515439"/>
    <lineage>
        <taxon>Bacteria</taxon>
        <taxon>Pseudomonadati</taxon>
        <taxon>Pseudomonadota</taxon>
        <taxon>Betaproteobacteria</taxon>
        <taxon>Burkholderiales</taxon>
        <taxon>Burkholderiaceae</taxon>
        <taxon>Paraburkholderia</taxon>
    </lineage>
</organism>
<keyword evidence="2" id="KW-1185">Reference proteome</keyword>
<evidence type="ECO:0000313" key="1">
    <source>
        <dbReference type="EMBL" id="SMG09702.1"/>
    </source>
</evidence>
<dbReference type="RefSeq" id="WP_085480527.1">
    <property type="nucleotide sequence ID" value="NZ_FXAT01000001.1"/>
</dbReference>
<dbReference type="InterPro" id="IPR010982">
    <property type="entry name" value="Lambda_DNA-bd_dom_sf"/>
</dbReference>
<accession>A0A1X7I5H1</accession>
<dbReference type="OrthoDB" id="8661277at2"/>
<dbReference type="Proteomes" id="UP000193228">
    <property type="component" value="Unassembled WGS sequence"/>
</dbReference>
<reference evidence="2" key="1">
    <citation type="submission" date="2017-04" db="EMBL/GenBank/DDBJ databases">
        <authorList>
            <person name="Varghese N."/>
            <person name="Submissions S."/>
        </authorList>
    </citation>
    <scope>NUCLEOTIDE SEQUENCE [LARGE SCALE GENOMIC DNA]</scope>
    <source>
        <strain evidence="2">LMG 29540</strain>
    </source>
</reference>
<name>A0A1X7I5H1_9BURK</name>